<dbReference type="RefSeq" id="XP_016606322.1">
    <property type="nucleotide sequence ID" value="XM_016754882.1"/>
</dbReference>
<evidence type="ECO:0000313" key="3">
    <source>
        <dbReference type="Proteomes" id="UP000053201"/>
    </source>
</evidence>
<protein>
    <recommendedName>
        <fullName evidence="4">Small VCP/p97-interacting protein</fullName>
    </recommendedName>
</protein>
<name>A0A0L0HAS4_SPIPD</name>
<accession>A0A0L0HAS4</accession>
<feature type="region of interest" description="Disordered" evidence="1">
    <location>
        <begin position="1"/>
        <end position="101"/>
    </location>
</feature>
<dbReference type="EMBL" id="KQ257461">
    <property type="protein sequence ID" value="KNC98282.1"/>
    <property type="molecule type" value="Genomic_DNA"/>
</dbReference>
<dbReference type="AlphaFoldDB" id="A0A0L0HAS4"/>
<organism evidence="2 3">
    <name type="scientific">Spizellomyces punctatus (strain DAOM BR117)</name>
    <dbReference type="NCBI Taxonomy" id="645134"/>
    <lineage>
        <taxon>Eukaryota</taxon>
        <taxon>Fungi</taxon>
        <taxon>Fungi incertae sedis</taxon>
        <taxon>Chytridiomycota</taxon>
        <taxon>Chytridiomycota incertae sedis</taxon>
        <taxon>Chytridiomycetes</taxon>
        <taxon>Spizellomycetales</taxon>
        <taxon>Spizellomycetaceae</taxon>
        <taxon>Spizellomyces</taxon>
    </lineage>
</organism>
<dbReference type="OrthoDB" id="10348051at2759"/>
<feature type="compositionally biased region" description="Low complexity" evidence="1">
    <location>
        <begin position="47"/>
        <end position="60"/>
    </location>
</feature>
<evidence type="ECO:0000313" key="2">
    <source>
        <dbReference type="EMBL" id="KNC98282.1"/>
    </source>
</evidence>
<gene>
    <name evidence="2" type="ORF">SPPG_06679</name>
</gene>
<reference evidence="2 3" key="1">
    <citation type="submission" date="2009-08" db="EMBL/GenBank/DDBJ databases">
        <title>The Genome Sequence of Spizellomyces punctatus strain DAOM BR117.</title>
        <authorList>
            <consortium name="The Broad Institute Genome Sequencing Platform"/>
            <person name="Russ C."/>
            <person name="Cuomo C."/>
            <person name="Shea T."/>
            <person name="Young S.K."/>
            <person name="Zeng Q."/>
            <person name="Koehrsen M."/>
            <person name="Haas B."/>
            <person name="Borodovsky M."/>
            <person name="Guigo R."/>
            <person name="Alvarado L."/>
            <person name="Berlin A."/>
            <person name="Bochicchio J."/>
            <person name="Borenstein D."/>
            <person name="Chapman S."/>
            <person name="Chen Z."/>
            <person name="Engels R."/>
            <person name="Freedman E."/>
            <person name="Gellesch M."/>
            <person name="Goldberg J."/>
            <person name="Griggs A."/>
            <person name="Gujja S."/>
            <person name="Heiman D."/>
            <person name="Hepburn T."/>
            <person name="Howarth C."/>
            <person name="Jen D."/>
            <person name="Larson L."/>
            <person name="Lewis B."/>
            <person name="Mehta T."/>
            <person name="Park D."/>
            <person name="Pearson M."/>
            <person name="Roberts A."/>
            <person name="Saif S."/>
            <person name="Shenoy N."/>
            <person name="Sisk P."/>
            <person name="Stolte C."/>
            <person name="Sykes S."/>
            <person name="Thomson T."/>
            <person name="Walk T."/>
            <person name="White J."/>
            <person name="Yandava C."/>
            <person name="Burger G."/>
            <person name="Gray M.W."/>
            <person name="Holland P.W.H."/>
            <person name="King N."/>
            <person name="Lang F.B.F."/>
            <person name="Roger A.J."/>
            <person name="Ruiz-Trillo I."/>
            <person name="Lander E."/>
            <person name="Nusbaum C."/>
        </authorList>
    </citation>
    <scope>NUCLEOTIDE SEQUENCE [LARGE SCALE GENOMIC DNA]</scope>
    <source>
        <strain evidence="2 3">DAOM BR117</strain>
    </source>
</reference>
<proteinExistence type="predicted"/>
<dbReference type="Proteomes" id="UP000053201">
    <property type="component" value="Unassembled WGS sequence"/>
</dbReference>
<dbReference type="GeneID" id="27689969"/>
<dbReference type="VEuPathDB" id="FungiDB:SPPG_06679"/>
<evidence type="ECO:0008006" key="4">
    <source>
        <dbReference type="Google" id="ProtNLM"/>
    </source>
</evidence>
<keyword evidence="3" id="KW-1185">Reference proteome</keyword>
<sequence length="101" mass="10349">MGNLFSACCGGERKGGQKLGSSESTDPATPLTGPKNRQTDAEREARLAAAEARAQASASRGVQGGGGSLAAKLESQKSIGPGRLPIVDREQPDLAAEWRAS</sequence>
<feature type="compositionally biased region" description="Basic and acidic residues" evidence="1">
    <location>
        <begin position="37"/>
        <end position="46"/>
    </location>
</feature>
<dbReference type="InParanoid" id="A0A0L0HAS4"/>
<evidence type="ECO:0000256" key="1">
    <source>
        <dbReference type="SAM" id="MobiDB-lite"/>
    </source>
</evidence>